<feature type="region of interest" description="Disordered" evidence="1">
    <location>
        <begin position="36"/>
        <end position="58"/>
    </location>
</feature>
<dbReference type="AlphaFoldDB" id="A0A0K1EDG5"/>
<name>A0A0K1EDG5_CHOCO</name>
<gene>
    <name evidence="2" type="ORF">CMC5_030410</name>
</gene>
<dbReference type="KEGG" id="ccro:CMC5_030410"/>
<evidence type="ECO:0000313" key="2">
    <source>
        <dbReference type="EMBL" id="AKT38894.1"/>
    </source>
</evidence>
<dbReference type="Proteomes" id="UP000067626">
    <property type="component" value="Chromosome"/>
</dbReference>
<accession>A0A0K1EDG5</accession>
<keyword evidence="3" id="KW-1185">Reference proteome</keyword>
<reference evidence="2 3" key="1">
    <citation type="submission" date="2015-07" db="EMBL/GenBank/DDBJ databases">
        <title>Genome analysis of myxobacterium Chondromyces crocatus Cm c5 reveals a high potential for natural compound synthesis and the genetic basis for the loss of fruiting body formation.</title>
        <authorList>
            <person name="Zaburannyi N."/>
            <person name="Bunk B."/>
            <person name="Maier J."/>
            <person name="Overmann J."/>
            <person name="Mueller R."/>
        </authorList>
    </citation>
    <scope>NUCLEOTIDE SEQUENCE [LARGE SCALE GENOMIC DNA]</scope>
    <source>
        <strain evidence="2 3">Cm c5</strain>
    </source>
</reference>
<sequence length="315" mass="35208">MLGPWYEGDVSLSRFGVVSATCALMFSLAGCGSYPDQPQGQARTRKQSPIPVCTTPLEPVQRSASGRSIVRTLDPEQWMGVVSPGYSEDRGVGPTDTDCTGHYLFANEMLRGGISASGWPRRVDPDELEISAGPDGLRVLWLRTLKFENGDEGGPLALVRAVDDRAEVYGIGSLRAPPKGTRITPMRLGSDNLVVVEAKQCPDPDDCRQRAHFYLARRGRLFESAQVDLERTAVLPSLTERGLYARYSLRTDVTYKPTGIQLLEQIQVRIIKYEEGNRDSDRELRKVEFQRFLRVERDTLFSSNDPLWERVVGQD</sequence>
<evidence type="ECO:0000313" key="3">
    <source>
        <dbReference type="Proteomes" id="UP000067626"/>
    </source>
</evidence>
<protein>
    <submittedName>
        <fullName evidence="2">Uncharacterized protein</fullName>
    </submittedName>
</protein>
<evidence type="ECO:0000256" key="1">
    <source>
        <dbReference type="SAM" id="MobiDB-lite"/>
    </source>
</evidence>
<organism evidence="2 3">
    <name type="scientific">Chondromyces crocatus</name>
    <dbReference type="NCBI Taxonomy" id="52"/>
    <lineage>
        <taxon>Bacteria</taxon>
        <taxon>Pseudomonadati</taxon>
        <taxon>Myxococcota</taxon>
        <taxon>Polyangia</taxon>
        <taxon>Polyangiales</taxon>
        <taxon>Polyangiaceae</taxon>
        <taxon>Chondromyces</taxon>
    </lineage>
</organism>
<proteinExistence type="predicted"/>
<dbReference type="EMBL" id="CP012159">
    <property type="protein sequence ID" value="AKT38894.1"/>
    <property type="molecule type" value="Genomic_DNA"/>
</dbReference>